<dbReference type="InterPro" id="IPR018968">
    <property type="entry name" value="Phasin"/>
</dbReference>
<feature type="domain" description="Phasin" evidence="2">
    <location>
        <begin position="73"/>
        <end position="165"/>
    </location>
</feature>
<evidence type="ECO:0000313" key="4">
    <source>
        <dbReference type="Proteomes" id="UP001303211"/>
    </source>
</evidence>
<dbReference type="RefSeq" id="WP_317701016.1">
    <property type="nucleotide sequence ID" value="NZ_CP136921.1"/>
</dbReference>
<name>A0ABZ0J323_9BURK</name>
<gene>
    <name evidence="3" type="ORF">P4826_14120</name>
</gene>
<evidence type="ECO:0000259" key="2">
    <source>
        <dbReference type="Pfam" id="PF09361"/>
    </source>
</evidence>
<evidence type="ECO:0000313" key="3">
    <source>
        <dbReference type="EMBL" id="WOO31537.1"/>
    </source>
</evidence>
<keyword evidence="4" id="KW-1185">Reference proteome</keyword>
<organism evidence="3 4">
    <name type="scientific">Diaphorobacter limosus</name>
    <dbReference type="NCBI Taxonomy" id="3036128"/>
    <lineage>
        <taxon>Bacteria</taxon>
        <taxon>Pseudomonadati</taxon>
        <taxon>Pseudomonadota</taxon>
        <taxon>Betaproteobacteria</taxon>
        <taxon>Burkholderiales</taxon>
        <taxon>Comamonadaceae</taxon>
        <taxon>Diaphorobacter</taxon>
    </lineage>
</organism>
<evidence type="ECO:0000256" key="1">
    <source>
        <dbReference type="SAM" id="MobiDB-lite"/>
    </source>
</evidence>
<proteinExistence type="predicted"/>
<dbReference type="Pfam" id="PF09361">
    <property type="entry name" value="Phasin_2"/>
    <property type="match status" value="1"/>
</dbReference>
<dbReference type="Proteomes" id="UP001303211">
    <property type="component" value="Chromosome"/>
</dbReference>
<feature type="region of interest" description="Disordered" evidence="1">
    <location>
        <begin position="1"/>
        <end position="63"/>
    </location>
</feature>
<feature type="compositionally biased region" description="Low complexity" evidence="1">
    <location>
        <begin position="33"/>
        <end position="45"/>
    </location>
</feature>
<protein>
    <submittedName>
        <fullName evidence="3">Phasin family protein</fullName>
    </submittedName>
</protein>
<sequence>MSRGKASIGTPDREKAGTPKPAKARASTPAQQRRTAAKAPPASKRSPQRTVASAAEPQAGPATLKQVAAALARSRREDAHALIEAGRMSVAGVQALLERRIDTLREALSELRAVGKLMSHAGARETVAHVDELARGAVELTLASVREMMALASSTQREALAVLARRLQADLLEFRQLQSALRQRPPN</sequence>
<reference evidence="3 4" key="1">
    <citation type="submission" date="2023-03" db="EMBL/GenBank/DDBJ databases">
        <title>Diaphorobacter basophil sp. nov., isolated from a sewage-treatment plant.</title>
        <authorList>
            <person name="Yang K."/>
        </authorList>
    </citation>
    <scope>NUCLEOTIDE SEQUENCE [LARGE SCALE GENOMIC DNA]</scope>
    <source>
        <strain evidence="3 4">Y-1</strain>
    </source>
</reference>
<dbReference type="EMBL" id="CP136921">
    <property type="protein sequence ID" value="WOO31537.1"/>
    <property type="molecule type" value="Genomic_DNA"/>
</dbReference>
<accession>A0ABZ0J323</accession>